<reference evidence="1 2" key="1">
    <citation type="submission" date="2012-12" db="EMBL/GenBank/DDBJ databases">
        <title>The Genome Sequence of Bacillus cereus HuB4-4.</title>
        <authorList>
            <consortium name="The Broad Institute Genome Sequencing Platform"/>
            <consortium name="The Broad Institute Genome Sequencing Center for Infectious Disease"/>
            <person name="Feldgarden M."/>
            <person name="Van der Auwera G.A."/>
            <person name="Mahillon J."/>
            <person name="Duprez V."/>
            <person name="Timmery S."/>
            <person name="Mattelet C."/>
            <person name="Dierick K."/>
            <person name="Sun M."/>
            <person name="Yu Z."/>
            <person name="Zhu L."/>
            <person name="Hu X."/>
            <person name="Shank E.B."/>
            <person name="Swiecicka I."/>
            <person name="Hansen B.M."/>
            <person name="Andrup L."/>
            <person name="Walker B."/>
            <person name="Young S.K."/>
            <person name="Zeng Q."/>
            <person name="Gargeya S."/>
            <person name="Fitzgerald M."/>
            <person name="Haas B."/>
            <person name="Abouelleil A."/>
            <person name="Alvarado L."/>
            <person name="Arachchi H.M."/>
            <person name="Berlin A.M."/>
            <person name="Chapman S.B."/>
            <person name="Dewar J."/>
            <person name="Goldberg J."/>
            <person name="Griggs A."/>
            <person name="Gujja S."/>
            <person name="Hansen M."/>
            <person name="Howarth C."/>
            <person name="Imamovic A."/>
            <person name="Larimer J."/>
            <person name="McCowan C."/>
            <person name="Murphy C."/>
            <person name="Neiman D."/>
            <person name="Pearson M."/>
            <person name="Priest M."/>
            <person name="Roberts A."/>
            <person name="Saif S."/>
            <person name="Shea T."/>
            <person name="Sisk P."/>
            <person name="Sykes S."/>
            <person name="Wortman J."/>
            <person name="Nusbaum C."/>
            <person name="Birren B."/>
        </authorList>
    </citation>
    <scope>NUCLEOTIDE SEQUENCE [LARGE SCALE GENOMIC DNA]</scope>
    <source>
        <strain evidence="1 2">HuB4-4</strain>
    </source>
</reference>
<name>A0A9W5VI44_BACCE</name>
<sequence>MKNKKNIKRKIATTSSIITLATSFAFTLPELAKADSKNSVNKSQQYMGYAEDPIVVVPVEEDVGLRSLITDNNQNTFYDAVRKIIGWNGISSLSANFLHYQQPTHSVELSTPVKDEIASPILLGKSTLHNSLGTTQKLSSAAMSKSVASTVTATVTHGAKVGAKIGAKFKVPLVAEANAELNTEYSFADTGTKTSTETVTYTIPSQSIELKPNEKAIVSANLRMMQTSGDVILRTKYNGKVHITGQTSVVQSKIDQELQLGPFVNSLISEDGNIGEYWHASLEEHNIVYQDGKGKFTAEYGTIADIKVEIYDDTDRSDSIDNKKPIKSYTYTVTPEVSKNI</sequence>
<accession>A0A9W5VI44</accession>
<dbReference type="Proteomes" id="UP000014009">
    <property type="component" value="Unassembled WGS sequence"/>
</dbReference>
<dbReference type="SUPFAM" id="SSF56973">
    <property type="entry name" value="Aerolisin/ETX pore-forming domain"/>
    <property type="match status" value="1"/>
</dbReference>
<evidence type="ECO:0000313" key="1">
    <source>
        <dbReference type="EMBL" id="EOP78623.1"/>
    </source>
</evidence>
<dbReference type="Gene3D" id="2.170.15.10">
    <property type="entry name" value="Proaerolysin, chain A, domain 3"/>
    <property type="match status" value="1"/>
</dbReference>
<dbReference type="CDD" id="cd20223">
    <property type="entry name" value="PFM_epsilon-toxin-like"/>
    <property type="match status" value="1"/>
</dbReference>
<dbReference type="InterPro" id="IPR004991">
    <property type="entry name" value="Aerolysin-like"/>
</dbReference>
<dbReference type="RefSeq" id="WP_016099611.1">
    <property type="nucleotide sequence ID" value="NZ_KB976549.1"/>
</dbReference>
<dbReference type="EMBL" id="AHEF01000105">
    <property type="protein sequence ID" value="EOP78623.1"/>
    <property type="molecule type" value="Genomic_DNA"/>
</dbReference>
<protein>
    <submittedName>
        <fullName evidence="1">Uncharacterized protein</fullName>
    </submittedName>
</protein>
<dbReference type="Pfam" id="PF03318">
    <property type="entry name" value="ETX_MTX2"/>
    <property type="match status" value="1"/>
</dbReference>
<proteinExistence type="predicted"/>
<dbReference type="AlphaFoldDB" id="A0A9W5VI44"/>
<organism evidence="1 2">
    <name type="scientific">Bacillus cereus HuB4-4</name>
    <dbReference type="NCBI Taxonomy" id="1053211"/>
    <lineage>
        <taxon>Bacteria</taxon>
        <taxon>Bacillati</taxon>
        <taxon>Bacillota</taxon>
        <taxon>Bacilli</taxon>
        <taxon>Bacillales</taxon>
        <taxon>Bacillaceae</taxon>
        <taxon>Bacillus</taxon>
        <taxon>Bacillus cereus group</taxon>
    </lineage>
</organism>
<gene>
    <name evidence="1" type="ORF">IGM_06574</name>
</gene>
<evidence type="ECO:0000313" key="2">
    <source>
        <dbReference type="Proteomes" id="UP000014009"/>
    </source>
</evidence>
<comment type="caution">
    <text evidence="1">The sequence shown here is derived from an EMBL/GenBank/DDBJ whole genome shotgun (WGS) entry which is preliminary data.</text>
</comment>